<protein>
    <submittedName>
        <fullName evidence="3">Dynein heavy chain 5</fullName>
    </submittedName>
</protein>
<feature type="domain" description="Dynein heavy chain coiled coil stalk" evidence="2">
    <location>
        <begin position="29"/>
        <end position="106"/>
    </location>
</feature>
<name>A0A5N4EE71_CAMDR</name>
<feature type="non-terminal residue" evidence="3">
    <location>
        <position position="107"/>
    </location>
</feature>
<dbReference type="Proteomes" id="UP000299084">
    <property type="component" value="Unassembled WGS sequence"/>
</dbReference>
<dbReference type="PANTHER" id="PTHR46532:SF13">
    <property type="entry name" value="CYTOPLASMIC DYNEIN 1 HEAVY CHAIN 1"/>
    <property type="match status" value="1"/>
</dbReference>
<reference evidence="3 4" key="1">
    <citation type="journal article" date="2019" name="Mol. Ecol. Resour.">
        <title>Improving Illumina assemblies with Hi-C and long reads: an example with the North African dromedary.</title>
        <authorList>
            <person name="Elbers J.P."/>
            <person name="Rogers M.F."/>
            <person name="Perelman P.L."/>
            <person name="Proskuryakova A.A."/>
            <person name="Serdyukova N.A."/>
            <person name="Johnson W.E."/>
            <person name="Horin P."/>
            <person name="Corander J."/>
            <person name="Murphy D."/>
            <person name="Burger P.A."/>
        </authorList>
    </citation>
    <scope>NUCLEOTIDE SEQUENCE [LARGE SCALE GENOMIC DNA]</scope>
    <source>
        <strain evidence="3">Drom800</strain>
        <tissue evidence="3">Blood</tissue>
    </source>
</reference>
<dbReference type="InterPro" id="IPR026983">
    <property type="entry name" value="DHC"/>
</dbReference>
<evidence type="ECO:0000256" key="1">
    <source>
        <dbReference type="SAM" id="Coils"/>
    </source>
</evidence>
<dbReference type="PANTHER" id="PTHR46532">
    <property type="entry name" value="MALE FERTILITY FACTOR KL5"/>
    <property type="match status" value="1"/>
</dbReference>
<dbReference type="Gene3D" id="1.10.287.2610">
    <property type="match status" value="1"/>
</dbReference>
<dbReference type="InterPro" id="IPR024743">
    <property type="entry name" value="Dynein_HC_stalk"/>
</dbReference>
<sequence length="107" mass="12034">MFGLLPIPSPCVCPVQANLVVQENRYLLAMQDLQKAQAELDDKQAELDVVQAEYEQAMTEKQTLLEDAERCRHKMQAASALIGGLAGEKERWTEQSKEFAAQTKRLV</sequence>
<dbReference type="GO" id="GO:0051959">
    <property type="term" value="F:dynein light intermediate chain binding"/>
    <property type="evidence" value="ECO:0007669"/>
    <property type="project" value="InterPro"/>
</dbReference>
<evidence type="ECO:0000313" key="4">
    <source>
        <dbReference type="Proteomes" id="UP000299084"/>
    </source>
</evidence>
<dbReference type="GO" id="GO:0005858">
    <property type="term" value="C:axonemal dynein complex"/>
    <property type="evidence" value="ECO:0007669"/>
    <property type="project" value="TreeGrafter"/>
</dbReference>
<dbReference type="GO" id="GO:0007018">
    <property type="term" value="P:microtubule-based movement"/>
    <property type="evidence" value="ECO:0007669"/>
    <property type="project" value="InterPro"/>
</dbReference>
<gene>
    <name evidence="3" type="ORF">Cadr_000003966</name>
</gene>
<evidence type="ECO:0000313" key="3">
    <source>
        <dbReference type="EMBL" id="KAB1281803.1"/>
    </source>
</evidence>
<accession>A0A5N4EE71</accession>
<proteinExistence type="predicted"/>
<dbReference type="Pfam" id="PF12777">
    <property type="entry name" value="MT"/>
    <property type="match status" value="1"/>
</dbReference>
<keyword evidence="1" id="KW-0175">Coiled coil</keyword>
<keyword evidence="4" id="KW-1185">Reference proteome</keyword>
<evidence type="ECO:0000259" key="2">
    <source>
        <dbReference type="Pfam" id="PF12777"/>
    </source>
</evidence>
<feature type="coiled-coil region" evidence="1">
    <location>
        <begin position="26"/>
        <end position="74"/>
    </location>
</feature>
<dbReference type="AlphaFoldDB" id="A0A5N4EE71"/>
<dbReference type="GO" id="GO:0045505">
    <property type="term" value="F:dynein intermediate chain binding"/>
    <property type="evidence" value="ECO:0007669"/>
    <property type="project" value="InterPro"/>
</dbReference>
<organism evidence="3 4">
    <name type="scientific">Camelus dromedarius</name>
    <name type="common">Dromedary</name>
    <name type="synonym">Arabian camel</name>
    <dbReference type="NCBI Taxonomy" id="9838"/>
    <lineage>
        <taxon>Eukaryota</taxon>
        <taxon>Metazoa</taxon>
        <taxon>Chordata</taxon>
        <taxon>Craniata</taxon>
        <taxon>Vertebrata</taxon>
        <taxon>Euteleostomi</taxon>
        <taxon>Mammalia</taxon>
        <taxon>Eutheria</taxon>
        <taxon>Laurasiatheria</taxon>
        <taxon>Artiodactyla</taxon>
        <taxon>Tylopoda</taxon>
        <taxon>Camelidae</taxon>
        <taxon>Camelus</taxon>
    </lineage>
</organism>
<dbReference type="EMBL" id="JWIN03000003">
    <property type="protein sequence ID" value="KAB1281803.1"/>
    <property type="molecule type" value="Genomic_DNA"/>
</dbReference>
<comment type="caution">
    <text evidence="3">The sequence shown here is derived from an EMBL/GenBank/DDBJ whole genome shotgun (WGS) entry which is preliminary data.</text>
</comment>